<feature type="region of interest" description="Disordered" evidence="7">
    <location>
        <begin position="669"/>
        <end position="693"/>
    </location>
</feature>
<dbReference type="InterPro" id="IPR003594">
    <property type="entry name" value="HATPase_dom"/>
</dbReference>
<dbReference type="Proteomes" id="UP000320333">
    <property type="component" value="Unassembled WGS sequence"/>
</dbReference>
<dbReference type="GO" id="GO:0000155">
    <property type="term" value="F:phosphorelay sensor kinase activity"/>
    <property type="evidence" value="ECO:0007669"/>
    <property type="project" value="InterPro"/>
</dbReference>
<dbReference type="CDD" id="cd00082">
    <property type="entry name" value="HisKA"/>
    <property type="match status" value="2"/>
</dbReference>
<evidence type="ECO:0000313" key="10">
    <source>
        <dbReference type="EMBL" id="TPX77339.1"/>
    </source>
</evidence>
<dbReference type="SMART" id="SM00448">
    <property type="entry name" value="REC"/>
    <property type="match status" value="2"/>
</dbReference>
<dbReference type="PRINTS" id="PR00344">
    <property type="entry name" value="BCTRLSENSOR"/>
</dbReference>
<dbReference type="PROSITE" id="PS50110">
    <property type="entry name" value="RESPONSE_REGULATORY"/>
    <property type="match status" value="2"/>
</dbReference>
<dbReference type="CDD" id="cd17574">
    <property type="entry name" value="REC_OmpR"/>
    <property type="match status" value="1"/>
</dbReference>
<dbReference type="CDD" id="cd16922">
    <property type="entry name" value="HATPase_EvgS-ArcB-TorS-like"/>
    <property type="match status" value="1"/>
</dbReference>
<dbReference type="InterPro" id="IPR000014">
    <property type="entry name" value="PAS"/>
</dbReference>
<dbReference type="InterPro" id="IPR001789">
    <property type="entry name" value="Sig_transdc_resp-reg_receiver"/>
</dbReference>
<dbReference type="STRING" id="246404.A0A507FLR6"/>
<feature type="domain" description="Histidine kinase" evidence="8">
    <location>
        <begin position="1056"/>
        <end position="1305"/>
    </location>
</feature>
<feature type="modified residue" description="4-aspartylphosphate" evidence="6">
    <location>
        <position position="1388"/>
    </location>
</feature>
<dbReference type="InterPro" id="IPR004358">
    <property type="entry name" value="Sig_transdc_His_kin-like_C"/>
</dbReference>
<sequence>MESDTEIGAQWVDAVQRAAGLDGLSEHRHLGCIVERPSLRLVWATRAFLRQDCGKDCLQRLAPWLGSNAIDSGADGSGDGDLVENFFFCQLRWRGFDLGQDRLAIHAEYLPLKTHSISATISICNTDWLGCSINIGPPDSWPTELLSAVSALLNTPTPSVIYVGPEFHVLAANDGADKKMFNNVGQRIRDIYPESWGATSKRLMSVYSTGTPLTIDEAPTPINRHGFLETIYVSVATFPVFGRNGSIVGVQSTFYDNTKSVLQRRRLDTVRNLWHHLNSCKSAVEFWKELDFYFSSNRHDLSRFAIYSCSDHTATLLSKSFDACAASPTIRISNTLGPANTSFQDLVKRCFQERQLIEFTPKESVALSNNGCWTFLPIVHDDELTVRAVIVLAASENVQFDEDCKAFIVQIWQEIQRGFRLVTSLEFQKRHVEELVQMDKSKTSFFTSISHELRTPLTLILGPLESALSADLHTDVRSNLNTAFRNAVRLLKFVDNLLDQQDLDIMDIEPVFRPTNLSGRTLQLVAAFTHIIESAGLEYRLDIARDLTSDSCYLDIMIWEKIVFGLLGNAVKFTSNGFVSCRLTKDLPSRSFKLIVSDSGHGHYIPSEPLSSTNQPDLMKIDELVKLHHGTLQVENMKGHGTSVTVTIPMGFDFFPIDRILDVHHEMEPEDFGSGSDLVETPPTPSQLGGKPGPSLVSTITKPFNSLVPKFSAPSSSTASATSATSTFSSSTGYEAGSISAILELMGQEVTHDEVSLVYVVNDNQELRDHFVQVLEEHWRAQGFSNGAAALDACKKALPSVILCDIMMPVMNGFRLLKTLRERDDTKDIPVILMSNKTGVDVRITSLQAGADDYMVKPFSNKELNARVKTQLDLAQLRSELKLKLKIQTEQTESHLSVLNDVVMLNPVVFFSLDTIKIKYCNAKFAAMCGYSSSDELLQDVESKKFSFLNIVLPEYREKLVSIYRNDGTTTKKEINSYEFQIMKGRATIWIEAHGIMRYKPDGSLSGSINTFKDVTHQKILQEERIRSLEEKRAAQKLRADEAEESRQHQENFIDMICHEIRNPLSGIANNNDFIKETFQQIKATLKLLNADLPEVSNHIEQGLQFVENIAFCTRHQKTIADQVLKVSKLNMNLVVIDKNVPFNPIHLVFGICGSFAAEFRSNEIEHEVIASERLQNCCGHFMGDPPRLSQVLINLIANAIKFTLVRPARKITITVGLLDIQEPEVDLNCTLSFSVTDTGAGMTQEDITKLFKRFSQTSKTNEYGGSGLGLFISKNLVELMGGKMEVASTKGGGTTFSFTIKANYRASSENAGKRKSIEDFRAAPTKLLRTASHDGKFIIMIVDDNKVNRQILEKHLKMHHVVTAINGLEAVDLVYAQDRQYDLILMDLEMPIMSGPLATEKIREFEAMHPECKRIPVIAVTGNARPAQIQETLSHGIDSVLTKPFDKDGLYKILREFLDL</sequence>
<reference evidence="10 11" key="1">
    <citation type="journal article" date="2019" name="Sci. Rep.">
        <title>Comparative genomics of chytrid fungi reveal insights into the obligate biotrophic and pathogenic lifestyle of Synchytrium endobioticum.</title>
        <authorList>
            <person name="van de Vossenberg B.T.L.H."/>
            <person name="Warris S."/>
            <person name="Nguyen H.D.T."/>
            <person name="van Gent-Pelzer M.P.E."/>
            <person name="Joly D.L."/>
            <person name="van de Geest H.C."/>
            <person name="Bonants P.J.M."/>
            <person name="Smith D.S."/>
            <person name="Levesque C.A."/>
            <person name="van der Lee T.A.J."/>
        </authorList>
    </citation>
    <scope>NUCLEOTIDE SEQUENCE [LARGE SCALE GENOMIC DNA]</scope>
    <source>
        <strain evidence="10 11">CBS 675.73</strain>
    </source>
</reference>
<dbReference type="InterPro" id="IPR003661">
    <property type="entry name" value="HisK_dim/P_dom"/>
</dbReference>
<dbReference type="SUPFAM" id="SSF47384">
    <property type="entry name" value="Homodimeric domain of signal transducing histidine kinase"/>
    <property type="match status" value="2"/>
</dbReference>
<dbReference type="PANTHER" id="PTHR43047:SF66">
    <property type="entry name" value="HISKA"/>
    <property type="match status" value="1"/>
</dbReference>
<dbReference type="EC" id="2.7.13.3" evidence="2"/>
<keyword evidence="3 6" id="KW-0597">Phosphoprotein</keyword>
<dbReference type="NCBIfam" id="TIGR00229">
    <property type="entry name" value="sensory_box"/>
    <property type="match status" value="1"/>
</dbReference>
<feature type="domain" description="Response regulatory" evidence="9">
    <location>
        <begin position="757"/>
        <end position="872"/>
    </location>
</feature>
<evidence type="ECO:0000256" key="6">
    <source>
        <dbReference type="PROSITE-ProRule" id="PRU00169"/>
    </source>
</evidence>
<comment type="catalytic activity">
    <reaction evidence="1">
        <text>ATP + protein L-histidine = ADP + protein N-phospho-L-histidine.</text>
        <dbReference type="EC" id="2.7.13.3"/>
    </reaction>
</comment>
<dbReference type="CDD" id="cd17546">
    <property type="entry name" value="REC_hyHK_CKI1_RcsC-like"/>
    <property type="match status" value="1"/>
</dbReference>
<dbReference type="SMART" id="SM00388">
    <property type="entry name" value="HisKA"/>
    <property type="match status" value="2"/>
</dbReference>
<evidence type="ECO:0000256" key="4">
    <source>
        <dbReference type="ARBA" id="ARBA00022679"/>
    </source>
</evidence>
<keyword evidence="5" id="KW-0418">Kinase</keyword>
<dbReference type="SMART" id="SM00387">
    <property type="entry name" value="HATPase_c"/>
    <property type="match status" value="2"/>
</dbReference>
<evidence type="ECO:0000313" key="11">
    <source>
        <dbReference type="Proteomes" id="UP000320333"/>
    </source>
</evidence>
<evidence type="ECO:0000256" key="3">
    <source>
        <dbReference type="ARBA" id="ARBA00022553"/>
    </source>
</evidence>
<dbReference type="InterPro" id="IPR036890">
    <property type="entry name" value="HATPase_C_sf"/>
</dbReference>
<feature type="modified residue" description="4-aspartylphosphate" evidence="6">
    <location>
        <position position="805"/>
    </location>
</feature>
<dbReference type="Gene3D" id="3.40.50.2300">
    <property type="match status" value="2"/>
</dbReference>
<evidence type="ECO:0000256" key="5">
    <source>
        <dbReference type="ARBA" id="ARBA00022777"/>
    </source>
</evidence>
<dbReference type="SUPFAM" id="SSF55874">
    <property type="entry name" value="ATPase domain of HSP90 chaperone/DNA topoisomerase II/histidine kinase"/>
    <property type="match status" value="2"/>
</dbReference>
<evidence type="ECO:0000256" key="7">
    <source>
        <dbReference type="SAM" id="MobiDB-lite"/>
    </source>
</evidence>
<evidence type="ECO:0000259" key="9">
    <source>
        <dbReference type="PROSITE" id="PS50110"/>
    </source>
</evidence>
<name>A0A507FLR6_9FUNG</name>
<dbReference type="Gene3D" id="3.30.450.20">
    <property type="entry name" value="PAS domain"/>
    <property type="match status" value="2"/>
</dbReference>
<dbReference type="InterPro" id="IPR036097">
    <property type="entry name" value="HisK_dim/P_sf"/>
</dbReference>
<accession>A0A507FLR6</accession>
<dbReference type="InterPro" id="IPR011006">
    <property type="entry name" value="CheY-like_superfamily"/>
</dbReference>
<dbReference type="EMBL" id="QEAP01000023">
    <property type="protein sequence ID" value="TPX77339.1"/>
    <property type="molecule type" value="Genomic_DNA"/>
</dbReference>
<keyword evidence="11" id="KW-1185">Reference proteome</keyword>
<dbReference type="Pfam" id="PF02518">
    <property type="entry name" value="HATPase_c"/>
    <property type="match status" value="1"/>
</dbReference>
<dbReference type="Pfam" id="PF00072">
    <property type="entry name" value="Response_reg"/>
    <property type="match status" value="2"/>
</dbReference>
<organism evidence="10 11">
    <name type="scientific">Chytriomyces confervae</name>
    <dbReference type="NCBI Taxonomy" id="246404"/>
    <lineage>
        <taxon>Eukaryota</taxon>
        <taxon>Fungi</taxon>
        <taxon>Fungi incertae sedis</taxon>
        <taxon>Chytridiomycota</taxon>
        <taxon>Chytridiomycota incertae sedis</taxon>
        <taxon>Chytridiomycetes</taxon>
        <taxon>Chytridiales</taxon>
        <taxon>Chytriomycetaceae</taxon>
        <taxon>Chytriomyces</taxon>
    </lineage>
</organism>
<dbReference type="GO" id="GO:0009927">
    <property type="term" value="F:histidine phosphotransfer kinase activity"/>
    <property type="evidence" value="ECO:0007669"/>
    <property type="project" value="TreeGrafter"/>
</dbReference>
<feature type="region of interest" description="Disordered" evidence="7">
    <location>
        <begin position="712"/>
        <end position="732"/>
    </location>
</feature>
<feature type="domain" description="Response regulatory" evidence="9">
    <location>
        <begin position="1339"/>
        <end position="1459"/>
    </location>
</feature>
<keyword evidence="4" id="KW-0808">Transferase</keyword>
<feature type="domain" description="Histidine kinase" evidence="8">
    <location>
        <begin position="448"/>
        <end position="652"/>
    </location>
</feature>
<dbReference type="InterPro" id="IPR005467">
    <property type="entry name" value="His_kinase_dom"/>
</dbReference>
<comment type="caution">
    <text evidence="10">The sequence shown here is derived from an EMBL/GenBank/DDBJ whole genome shotgun (WGS) entry which is preliminary data.</text>
</comment>
<proteinExistence type="predicted"/>
<evidence type="ECO:0000256" key="1">
    <source>
        <dbReference type="ARBA" id="ARBA00000085"/>
    </source>
</evidence>
<dbReference type="PANTHER" id="PTHR43047">
    <property type="entry name" value="TWO-COMPONENT HISTIDINE PROTEIN KINASE"/>
    <property type="match status" value="1"/>
</dbReference>
<dbReference type="PROSITE" id="PS50109">
    <property type="entry name" value="HIS_KIN"/>
    <property type="match status" value="2"/>
</dbReference>
<dbReference type="Pfam" id="PF00512">
    <property type="entry name" value="HisKA"/>
    <property type="match status" value="1"/>
</dbReference>
<evidence type="ECO:0000259" key="8">
    <source>
        <dbReference type="PROSITE" id="PS50109"/>
    </source>
</evidence>
<dbReference type="SUPFAM" id="SSF52172">
    <property type="entry name" value="CheY-like"/>
    <property type="match status" value="2"/>
</dbReference>
<dbReference type="GO" id="GO:0005886">
    <property type="term" value="C:plasma membrane"/>
    <property type="evidence" value="ECO:0007669"/>
    <property type="project" value="TreeGrafter"/>
</dbReference>
<dbReference type="OrthoDB" id="5378913at2759"/>
<dbReference type="Gene3D" id="1.10.287.130">
    <property type="match status" value="2"/>
</dbReference>
<dbReference type="Gene3D" id="3.30.565.10">
    <property type="entry name" value="Histidine kinase-like ATPase, C-terminal domain"/>
    <property type="match status" value="2"/>
</dbReference>
<dbReference type="SUPFAM" id="SSF55785">
    <property type="entry name" value="PYP-like sensor domain (PAS domain)"/>
    <property type="match status" value="1"/>
</dbReference>
<dbReference type="InterPro" id="IPR035965">
    <property type="entry name" value="PAS-like_dom_sf"/>
</dbReference>
<gene>
    <name evidence="10" type="ORF">CcCBS67573_g01411</name>
</gene>
<protein>
    <recommendedName>
        <fullName evidence="2">histidine kinase</fullName>
        <ecNumber evidence="2">2.7.13.3</ecNumber>
    </recommendedName>
</protein>
<evidence type="ECO:0000256" key="2">
    <source>
        <dbReference type="ARBA" id="ARBA00012438"/>
    </source>
</evidence>
<dbReference type="CDD" id="cd00130">
    <property type="entry name" value="PAS"/>
    <property type="match status" value="1"/>
</dbReference>